<dbReference type="AlphaFoldDB" id="A0A1C0ASC9"/>
<dbReference type="EMBL" id="MBQD01000001">
    <property type="protein sequence ID" value="OCL37200.1"/>
    <property type="molecule type" value="Genomic_DNA"/>
</dbReference>
<dbReference type="InterPro" id="IPR029063">
    <property type="entry name" value="SAM-dependent_MTases_sf"/>
</dbReference>
<evidence type="ECO:0000313" key="1">
    <source>
        <dbReference type="EMBL" id="OCL37200.1"/>
    </source>
</evidence>
<dbReference type="Gene3D" id="3.40.50.150">
    <property type="entry name" value="Vaccinia Virus protein VP39"/>
    <property type="match status" value="1"/>
</dbReference>
<proteinExistence type="predicted"/>
<dbReference type="RefSeq" id="WP_068749407.1">
    <property type="nucleotide sequence ID" value="NZ_LR214441.1"/>
</dbReference>
<comment type="caution">
    <text evidence="1">The sequence shown here is derived from an EMBL/GenBank/DDBJ whole genome shotgun (WGS) entry which is preliminary data.</text>
</comment>
<accession>A0A1C0ASC9</accession>
<name>A0A1C0ASC9_9ACTN</name>
<protein>
    <submittedName>
        <fullName evidence="1">Uncharacterized protein</fullName>
    </submittedName>
</protein>
<gene>
    <name evidence="1" type="ORF">BCR15_10860</name>
</gene>
<sequence length="241" mass="26464">MIDDLLTQAFDRGAKRYDLLVALNPGYHRELRRAAEALIGRLGDREGLRLLDLACGSGASTQALLSASPPGTEIHGLDASRGMLAQARAKHWPRRVTFDQARAGEIDLDRIDGGRDGILTCYLFRNVPEGDRDRAVAEVFALLRPGGWLVVQEYSVAGDPAAAFVWDAVSRGVIIPLGSVLDGGPELYRYLRRSVHDFDSVDRFMQRLAAAGFVDIAHRTAAGWQRGILHTFVAHKPEEHA</sequence>
<dbReference type="Pfam" id="PF01209">
    <property type="entry name" value="Ubie_methyltran"/>
    <property type="match status" value="1"/>
</dbReference>
<keyword evidence="2" id="KW-1185">Reference proteome</keyword>
<dbReference type="Proteomes" id="UP000093501">
    <property type="component" value="Unassembled WGS sequence"/>
</dbReference>
<organism evidence="1 2">
    <name type="scientific">Tessaracoccus lapidicaptus</name>
    <dbReference type="NCBI Taxonomy" id="1427523"/>
    <lineage>
        <taxon>Bacteria</taxon>
        <taxon>Bacillati</taxon>
        <taxon>Actinomycetota</taxon>
        <taxon>Actinomycetes</taxon>
        <taxon>Propionibacteriales</taxon>
        <taxon>Propionibacteriaceae</taxon>
        <taxon>Tessaracoccus</taxon>
    </lineage>
</organism>
<dbReference type="CDD" id="cd02440">
    <property type="entry name" value="AdoMet_MTases"/>
    <property type="match status" value="1"/>
</dbReference>
<dbReference type="PANTHER" id="PTHR43591">
    <property type="entry name" value="METHYLTRANSFERASE"/>
    <property type="match status" value="1"/>
</dbReference>
<reference evidence="2" key="1">
    <citation type="submission" date="2016-07" db="EMBL/GenBank/DDBJ databases">
        <authorList>
            <person name="Florea S."/>
            <person name="Webb J.S."/>
            <person name="Jaromczyk J."/>
            <person name="Schardl C.L."/>
        </authorList>
    </citation>
    <scope>NUCLEOTIDE SEQUENCE [LARGE SCALE GENOMIC DNA]</scope>
    <source>
        <strain evidence="2">IPBSL-7</strain>
    </source>
</reference>
<dbReference type="SUPFAM" id="SSF53335">
    <property type="entry name" value="S-adenosyl-L-methionine-dependent methyltransferases"/>
    <property type="match status" value="1"/>
</dbReference>
<evidence type="ECO:0000313" key="2">
    <source>
        <dbReference type="Proteomes" id="UP000093501"/>
    </source>
</evidence>